<evidence type="ECO:0000313" key="3">
    <source>
        <dbReference type="Proteomes" id="UP000307440"/>
    </source>
</evidence>
<evidence type="ECO:0000313" key="2">
    <source>
        <dbReference type="EMBL" id="TFK18534.1"/>
    </source>
</evidence>
<protein>
    <submittedName>
        <fullName evidence="2">Uncharacterized protein</fullName>
    </submittedName>
</protein>
<dbReference type="OrthoDB" id="2794314at2759"/>
<gene>
    <name evidence="2" type="ORF">FA15DRAFT_709783</name>
</gene>
<sequence>MRSTPGNVFLDDNSKYIDTSHVSPASSDAEDAGPATPVSGPSAGAVEVSPIKKRRTADGIGKWDDSRVWDMDDKPIIGIFIAEAARATWISDVYNHFDIRIERVPYSTPGAGDRYINFTFMCKLDPANHPMHTCHWMATGSGTSNLRTGVTKCLDRNHITQPSADAKVIAYSPENHHALIALRCAAQNQPFNMVADPKYIQEVKMLHSNTLSQIS</sequence>
<dbReference type="AlphaFoldDB" id="A0A5C3KF67"/>
<feature type="region of interest" description="Disordered" evidence="1">
    <location>
        <begin position="1"/>
        <end position="47"/>
    </location>
</feature>
<feature type="compositionally biased region" description="Polar residues" evidence="1">
    <location>
        <begin position="16"/>
        <end position="26"/>
    </location>
</feature>
<proteinExistence type="predicted"/>
<dbReference type="Proteomes" id="UP000307440">
    <property type="component" value="Unassembled WGS sequence"/>
</dbReference>
<reference evidence="2 3" key="1">
    <citation type="journal article" date="2019" name="Nat. Ecol. Evol.">
        <title>Megaphylogeny resolves global patterns of mushroom evolution.</title>
        <authorList>
            <person name="Varga T."/>
            <person name="Krizsan K."/>
            <person name="Foldi C."/>
            <person name="Dima B."/>
            <person name="Sanchez-Garcia M."/>
            <person name="Sanchez-Ramirez S."/>
            <person name="Szollosi G.J."/>
            <person name="Szarkandi J.G."/>
            <person name="Papp V."/>
            <person name="Albert L."/>
            <person name="Andreopoulos W."/>
            <person name="Angelini C."/>
            <person name="Antonin V."/>
            <person name="Barry K.W."/>
            <person name="Bougher N.L."/>
            <person name="Buchanan P."/>
            <person name="Buyck B."/>
            <person name="Bense V."/>
            <person name="Catcheside P."/>
            <person name="Chovatia M."/>
            <person name="Cooper J."/>
            <person name="Damon W."/>
            <person name="Desjardin D."/>
            <person name="Finy P."/>
            <person name="Geml J."/>
            <person name="Haridas S."/>
            <person name="Hughes K."/>
            <person name="Justo A."/>
            <person name="Karasinski D."/>
            <person name="Kautmanova I."/>
            <person name="Kiss B."/>
            <person name="Kocsube S."/>
            <person name="Kotiranta H."/>
            <person name="LaButti K.M."/>
            <person name="Lechner B.E."/>
            <person name="Liimatainen K."/>
            <person name="Lipzen A."/>
            <person name="Lukacs Z."/>
            <person name="Mihaltcheva S."/>
            <person name="Morgado L.N."/>
            <person name="Niskanen T."/>
            <person name="Noordeloos M.E."/>
            <person name="Ohm R.A."/>
            <person name="Ortiz-Santana B."/>
            <person name="Ovrebo C."/>
            <person name="Racz N."/>
            <person name="Riley R."/>
            <person name="Savchenko A."/>
            <person name="Shiryaev A."/>
            <person name="Soop K."/>
            <person name="Spirin V."/>
            <person name="Szebenyi C."/>
            <person name="Tomsovsky M."/>
            <person name="Tulloss R.E."/>
            <person name="Uehling J."/>
            <person name="Grigoriev I.V."/>
            <person name="Vagvolgyi C."/>
            <person name="Papp T."/>
            <person name="Martin F.M."/>
            <person name="Miettinen O."/>
            <person name="Hibbett D.S."/>
            <person name="Nagy L.G."/>
        </authorList>
    </citation>
    <scope>NUCLEOTIDE SEQUENCE [LARGE SCALE GENOMIC DNA]</scope>
    <source>
        <strain evidence="2 3">CBS 121175</strain>
    </source>
</reference>
<dbReference type="EMBL" id="ML210394">
    <property type="protein sequence ID" value="TFK18534.1"/>
    <property type="molecule type" value="Genomic_DNA"/>
</dbReference>
<evidence type="ECO:0000256" key="1">
    <source>
        <dbReference type="SAM" id="MobiDB-lite"/>
    </source>
</evidence>
<keyword evidence="3" id="KW-1185">Reference proteome</keyword>
<name>A0A5C3KF67_COPMA</name>
<accession>A0A5C3KF67</accession>
<organism evidence="2 3">
    <name type="scientific">Coprinopsis marcescibilis</name>
    <name type="common">Agaric fungus</name>
    <name type="synonym">Psathyrella marcescibilis</name>
    <dbReference type="NCBI Taxonomy" id="230819"/>
    <lineage>
        <taxon>Eukaryota</taxon>
        <taxon>Fungi</taxon>
        <taxon>Dikarya</taxon>
        <taxon>Basidiomycota</taxon>
        <taxon>Agaricomycotina</taxon>
        <taxon>Agaricomycetes</taxon>
        <taxon>Agaricomycetidae</taxon>
        <taxon>Agaricales</taxon>
        <taxon>Agaricineae</taxon>
        <taxon>Psathyrellaceae</taxon>
        <taxon>Coprinopsis</taxon>
    </lineage>
</organism>